<proteinExistence type="predicted"/>
<gene>
    <name evidence="1" type="ORF">BDV95DRAFT_496577</name>
</gene>
<dbReference type="AlphaFoldDB" id="A0A7C8IDA9"/>
<evidence type="ECO:0000313" key="1">
    <source>
        <dbReference type="EMBL" id="KAF2870307.1"/>
    </source>
</evidence>
<sequence>KPIIRPPFPSPVRDRSPIVGLSSDTRLRTCFRIGEAINTGHLALRHGENILLELYAKVHSSERDDLKQHFVFRDLFHSKPPFLKATYDAAIWMSVELYNYDSGRLLQDGRMCRCIGKMKREGNGYVLTVLNIWETTWDDISWVEGIINP</sequence>
<feature type="non-terminal residue" evidence="1">
    <location>
        <position position="1"/>
    </location>
</feature>
<dbReference type="Proteomes" id="UP000481861">
    <property type="component" value="Unassembled WGS sequence"/>
</dbReference>
<dbReference type="EMBL" id="JAADJZ010000014">
    <property type="protein sequence ID" value="KAF2870307.1"/>
    <property type="molecule type" value="Genomic_DNA"/>
</dbReference>
<evidence type="ECO:0000313" key="2">
    <source>
        <dbReference type="Proteomes" id="UP000481861"/>
    </source>
</evidence>
<comment type="caution">
    <text evidence="1">The sequence shown here is derived from an EMBL/GenBank/DDBJ whole genome shotgun (WGS) entry which is preliminary data.</text>
</comment>
<reference evidence="1 2" key="1">
    <citation type="submission" date="2020-01" db="EMBL/GenBank/DDBJ databases">
        <authorList>
            <consortium name="DOE Joint Genome Institute"/>
            <person name="Haridas S."/>
            <person name="Albert R."/>
            <person name="Binder M."/>
            <person name="Bloem J."/>
            <person name="Labutti K."/>
            <person name="Salamov A."/>
            <person name="Andreopoulos B."/>
            <person name="Baker S.E."/>
            <person name="Barry K."/>
            <person name="Bills G."/>
            <person name="Bluhm B.H."/>
            <person name="Cannon C."/>
            <person name="Castanera R."/>
            <person name="Culley D.E."/>
            <person name="Daum C."/>
            <person name="Ezra D."/>
            <person name="Gonzalez J.B."/>
            <person name="Henrissat B."/>
            <person name="Kuo A."/>
            <person name="Liang C."/>
            <person name="Lipzen A."/>
            <person name="Lutzoni F."/>
            <person name="Magnuson J."/>
            <person name="Mondo S."/>
            <person name="Nolan M."/>
            <person name="Ohm R."/>
            <person name="Pangilinan J."/>
            <person name="Park H.-J.H."/>
            <person name="Ramirez L."/>
            <person name="Alfaro M."/>
            <person name="Sun H."/>
            <person name="Tritt A."/>
            <person name="Yoshinaga Y."/>
            <person name="Zwiers L.-H.L."/>
            <person name="Turgeon B.G."/>
            <person name="Goodwin S.B."/>
            <person name="Spatafora J.W."/>
            <person name="Crous P.W."/>
            <person name="Grigoriev I.V."/>
        </authorList>
    </citation>
    <scope>NUCLEOTIDE SEQUENCE [LARGE SCALE GENOMIC DNA]</scope>
    <source>
        <strain evidence="1 2">CBS 611.86</strain>
    </source>
</reference>
<protein>
    <submittedName>
        <fullName evidence="1">Uncharacterized protein</fullName>
    </submittedName>
</protein>
<keyword evidence="2" id="KW-1185">Reference proteome</keyword>
<accession>A0A7C8IDA9</accession>
<organism evidence="1 2">
    <name type="scientific">Massariosphaeria phaeospora</name>
    <dbReference type="NCBI Taxonomy" id="100035"/>
    <lineage>
        <taxon>Eukaryota</taxon>
        <taxon>Fungi</taxon>
        <taxon>Dikarya</taxon>
        <taxon>Ascomycota</taxon>
        <taxon>Pezizomycotina</taxon>
        <taxon>Dothideomycetes</taxon>
        <taxon>Pleosporomycetidae</taxon>
        <taxon>Pleosporales</taxon>
        <taxon>Pleosporales incertae sedis</taxon>
        <taxon>Massariosphaeria</taxon>
    </lineage>
</organism>
<name>A0A7C8IDA9_9PLEO</name>
<dbReference type="OrthoDB" id="5397183at2759"/>